<dbReference type="InterPro" id="IPR000917">
    <property type="entry name" value="Sulfatase_N"/>
</dbReference>
<dbReference type="Gene3D" id="3.40.720.10">
    <property type="entry name" value="Alkaline Phosphatase, subunit A"/>
    <property type="match status" value="1"/>
</dbReference>
<dbReference type="EMBL" id="JBHUJC010000024">
    <property type="protein sequence ID" value="MFD2276379.1"/>
    <property type="molecule type" value="Genomic_DNA"/>
</dbReference>
<dbReference type="PANTHER" id="PTHR42693">
    <property type="entry name" value="ARYLSULFATASE FAMILY MEMBER"/>
    <property type="match status" value="1"/>
</dbReference>
<sequence>MNPLLFQTRAKALPALYSAMAMFSSSFAFAAEKPNIILMMADDLGWGDVQCFNPDTPIKTPELDAMAAAGMQLNRFYSSSPVCSPTRGSSITGRHPFRYGVYYANTGKMKTEELTIAELLKTQGYTTGHFGKWHLGTMTTEIKDANRGRPNNTKEFSPPWLHGFDTCFSTESKVPTWDPMLKPKDFGTGSLKKGWDFIQDKSKAEPFGTHYWNEQGSIVTDNLEGDDSRVIMDRVVPFVEKAAEKQQPFFAVIWFHTPHLPVVAGPKYAAMYPDATDFEKNYNGCVTAMDEQIGRLRATLKQAGVSENTMLWFCSDNGPEGQKEAPGSAAKFKGRKRSLYEGGVRVPGILEWPAKVKAGTVTDFPAVTSDYLPTILDSIQAEYTGKRPLDGISLIPLMTGEKKERQKAIGFECKTQLAWHTQRYKLYSSNKGKSWELYDLSEDPYEKKDIAKQHPEIVTKLAAELASWRESCKQSDQGGDYQ</sequence>
<feature type="chain" id="PRO_5045497963" evidence="3">
    <location>
        <begin position="31"/>
        <end position="482"/>
    </location>
</feature>
<comment type="similarity">
    <text evidence="1">Belongs to the sulfatase family.</text>
</comment>
<feature type="signal peptide" evidence="3">
    <location>
        <begin position="1"/>
        <end position="30"/>
    </location>
</feature>
<dbReference type="Gene3D" id="3.30.1120.10">
    <property type="match status" value="1"/>
</dbReference>
<dbReference type="InterPro" id="IPR050738">
    <property type="entry name" value="Sulfatase"/>
</dbReference>
<keyword evidence="3" id="KW-0732">Signal</keyword>
<accession>A0ABW5E2Q5</accession>
<name>A0ABW5E2Q5_9BACT</name>
<dbReference type="InterPro" id="IPR017850">
    <property type="entry name" value="Alkaline_phosphatase_core_sf"/>
</dbReference>
<evidence type="ECO:0000256" key="2">
    <source>
        <dbReference type="ARBA" id="ARBA00022801"/>
    </source>
</evidence>
<evidence type="ECO:0000256" key="3">
    <source>
        <dbReference type="SAM" id="SignalP"/>
    </source>
</evidence>
<gene>
    <name evidence="5" type="ORF">ACFSQZ_07855</name>
</gene>
<dbReference type="RefSeq" id="WP_377094171.1">
    <property type="nucleotide sequence ID" value="NZ_JBHSJM010000001.1"/>
</dbReference>
<evidence type="ECO:0000313" key="5">
    <source>
        <dbReference type="EMBL" id="MFD2276379.1"/>
    </source>
</evidence>
<keyword evidence="6" id="KW-1185">Reference proteome</keyword>
<organism evidence="5 6">
    <name type="scientific">Rubritalea spongiae</name>
    <dbReference type="NCBI Taxonomy" id="430797"/>
    <lineage>
        <taxon>Bacteria</taxon>
        <taxon>Pseudomonadati</taxon>
        <taxon>Verrucomicrobiota</taxon>
        <taxon>Verrucomicrobiia</taxon>
        <taxon>Verrucomicrobiales</taxon>
        <taxon>Rubritaleaceae</taxon>
        <taxon>Rubritalea</taxon>
    </lineage>
</organism>
<evidence type="ECO:0000259" key="4">
    <source>
        <dbReference type="Pfam" id="PF00884"/>
    </source>
</evidence>
<evidence type="ECO:0000313" key="6">
    <source>
        <dbReference type="Proteomes" id="UP001597297"/>
    </source>
</evidence>
<comment type="caution">
    <text evidence="5">The sequence shown here is derived from an EMBL/GenBank/DDBJ whole genome shotgun (WGS) entry which is preliminary data.</text>
</comment>
<reference evidence="6" key="1">
    <citation type="journal article" date="2019" name="Int. J. Syst. Evol. Microbiol.">
        <title>The Global Catalogue of Microorganisms (GCM) 10K type strain sequencing project: providing services to taxonomists for standard genome sequencing and annotation.</title>
        <authorList>
            <consortium name="The Broad Institute Genomics Platform"/>
            <consortium name="The Broad Institute Genome Sequencing Center for Infectious Disease"/>
            <person name="Wu L."/>
            <person name="Ma J."/>
        </authorList>
    </citation>
    <scope>NUCLEOTIDE SEQUENCE [LARGE SCALE GENOMIC DNA]</scope>
    <source>
        <strain evidence="6">JCM 16545</strain>
    </source>
</reference>
<dbReference type="Pfam" id="PF00884">
    <property type="entry name" value="Sulfatase"/>
    <property type="match status" value="1"/>
</dbReference>
<dbReference type="Proteomes" id="UP001597297">
    <property type="component" value="Unassembled WGS sequence"/>
</dbReference>
<keyword evidence="2" id="KW-0378">Hydrolase</keyword>
<protein>
    <submittedName>
        <fullName evidence="5">Sulfatase</fullName>
    </submittedName>
</protein>
<dbReference type="SUPFAM" id="SSF53649">
    <property type="entry name" value="Alkaline phosphatase-like"/>
    <property type="match status" value="1"/>
</dbReference>
<dbReference type="PANTHER" id="PTHR42693:SF53">
    <property type="entry name" value="ENDO-4-O-SULFATASE"/>
    <property type="match status" value="1"/>
</dbReference>
<evidence type="ECO:0000256" key="1">
    <source>
        <dbReference type="ARBA" id="ARBA00008779"/>
    </source>
</evidence>
<proteinExistence type="inferred from homology"/>
<feature type="domain" description="Sulfatase N-terminal" evidence="4">
    <location>
        <begin position="34"/>
        <end position="377"/>
    </location>
</feature>